<dbReference type="EMBL" id="JAULSR010000002">
    <property type="protein sequence ID" value="KAK0629357.1"/>
    <property type="molecule type" value="Genomic_DNA"/>
</dbReference>
<keyword evidence="2" id="KW-1185">Reference proteome</keyword>
<dbReference type="Proteomes" id="UP001174934">
    <property type="component" value="Unassembled WGS sequence"/>
</dbReference>
<proteinExistence type="predicted"/>
<comment type="caution">
    <text evidence="1">The sequence shown here is derived from an EMBL/GenBank/DDBJ whole genome shotgun (WGS) entry which is preliminary data.</text>
</comment>
<sequence length="54" mass="6472">MLSRTSFRLWRCLSKACPHRLAPCSTSCRSLRTGRWRELRKKSTRTEPSFRFLL</sequence>
<reference evidence="1" key="1">
    <citation type="submission" date="2023-06" db="EMBL/GenBank/DDBJ databases">
        <title>Genome-scale phylogeny and comparative genomics of the fungal order Sordariales.</title>
        <authorList>
            <consortium name="Lawrence Berkeley National Laboratory"/>
            <person name="Hensen N."/>
            <person name="Bonometti L."/>
            <person name="Westerberg I."/>
            <person name="Brannstrom I.O."/>
            <person name="Guillou S."/>
            <person name="Cros-Aarteil S."/>
            <person name="Calhoun S."/>
            <person name="Haridas S."/>
            <person name="Kuo A."/>
            <person name="Mondo S."/>
            <person name="Pangilinan J."/>
            <person name="Riley R."/>
            <person name="LaButti K."/>
            <person name="Andreopoulos B."/>
            <person name="Lipzen A."/>
            <person name="Chen C."/>
            <person name="Yanf M."/>
            <person name="Daum C."/>
            <person name="Ng V."/>
            <person name="Clum A."/>
            <person name="Steindorff A."/>
            <person name="Ohm R."/>
            <person name="Martin F."/>
            <person name="Silar P."/>
            <person name="Natvig D."/>
            <person name="Lalanne C."/>
            <person name="Gautier V."/>
            <person name="Ament-velasquez S.L."/>
            <person name="Kruys A."/>
            <person name="Hutchinson M.I."/>
            <person name="Powell A.J."/>
            <person name="Barry K."/>
            <person name="Miller A.N."/>
            <person name="Grigoriev I.V."/>
            <person name="Debuchy R."/>
            <person name="Gladieux P."/>
            <person name="Thoren M.H."/>
            <person name="Johannesson H."/>
        </authorList>
    </citation>
    <scope>NUCLEOTIDE SEQUENCE</scope>
    <source>
        <strain evidence="1">SMH3391-2</strain>
    </source>
</reference>
<dbReference type="AlphaFoldDB" id="A0AA39X8N0"/>
<accession>A0AA39X8N0</accession>
<evidence type="ECO:0000313" key="1">
    <source>
        <dbReference type="EMBL" id="KAK0629357.1"/>
    </source>
</evidence>
<evidence type="ECO:0000313" key="2">
    <source>
        <dbReference type="Proteomes" id="UP001174934"/>
    </source>
</evidence>
<protein>
    <submittedName>
        <fullName evidence="1">Uncharacterized protein</fullName>
    </submittedName>
</protein>
<gene>
    <name evidence="1" type="ORF">B0T17DRAFT_525304</name>
</gene>
<organism evidence="1 2">
    <name type="scientific">Bombardia bombarda</name>
    <dbReference type="NCBI Taxonomy" id="252184"/>
    <lineage>
        <taxon>Eukaryota</taxon>
        <taxon>Fungi</taxon>
        <taxon>Dikarya</taxon>
        <taxon>Ascomycota</taxon>
        <taxon>Pezizomycotina</taxon>
        <taxon>Sordariomycetes</taxon>
        <taxon>Sordariomycetidae</taxon>
        <taxon>Sordariales</taxon>
        <taxon>Lasiosphaeriaceae</taxon>
        <taxon>Bombardia</taxon>
    </lineage>
</organism>
<name>A0AA39X8N0_9PEZI</name>